<dbReference type="RefSeq" id="WP_072864299.1">
    <property type="nucleotide sequence ID" value="NZ_FQUI01000014.1"/>
</dbReference>
<dbReference type="PANTHER" id="PTHR34702:SF1">
    <property type="entry name" value="NA(+)_H(+) ANTIPORTER SUBUNIT F"/>
    <property type="match status" value="1"/>
</dbReference>
<keyword evidence="4" id="KW-1003">Cell membrane</keyword>
<name>A0A1M4W7R6_MARH1</name>
<keyword evidence="10" id="KW-1185">Reference proteome</keyword>
<protein>
    <submittedName>
        <fullName evidence="9">Multicomponent Na+:H+ antiporter subunit F</fullName>
    </submittedName>
</protein>
<sequence length="82" mass="9007">MNIFIGILITFGAFFSVLRLIFGPTTPDRVVAVDTLNVIITGSIVFLAFVFNSSLYLDIALVYGALSFLETVVIARYLEGKK</sequence>
<evidence type="ECO:0000256" key="4">
    <source>
        <dbReference type="ARBA" id="ARBA00022475"/>
    </source>
</evidence>
<comment type="similarity">
    <text evidence="2">Belongs to the CPA3 antiporters (TC 2.A.63) subunit F family.</text>
</comment>
<evidence type="ECO:0000256" key="5">
    <source>
        <dbReference type="ARBA" id="ARBA00022692"/>
    </source>
</evidence>
<organism evidence="9 10">
    <name type="scientific">Marinitoga hydrogenitolerans (strain DSM 16785 / JCM 12826 / AT1271)</name>
    <dbReference type="NCBI Taxonomy" id="1122195"/>
    <lineage>
        <taxon>Bacteria</taxon>
        <taxon>Thermotogati</taxon>
        <taxon>Thermotogota</taxon>
        <taxon>Thermotogae</taxon>
        <taxon>Petrotogales</taxon>
        <taxon>Petrotogaceae</taxon>
        <taxon>Marinitoga</taxon>
    </lineage>
</organism>
<feature type="transmembrane region" description="Helical" evidence="8">
    <location>
        <begin position="55"/>
        <end position="78"/>
    </location>
</feature>
<dbReference type="EMBL" id="FQUI01000014">
    <property type="protein sequence ID" value="SHE77012.1"/>
    <property type="molecule type" value="Genomic_DNA"/>
</dbReference>
<dbReference type="AlphaFoldDB" id="A0A1M4W7R6"/>
<gene>
    <name evidence="9" type="ORF">SAMN02745164_01114</name>
</gene>
<evidence type="ECO:0000256" key="8">
    <source>
        <dbReference type="SAM" id="Phobius"/>
    </source>
</evidence>
<dbReference type="NCBIfam" id="NF009246">
    <property type="entry name" value="PRK12599.1-5"/>
    <property type="match status" value="1"/>
</dbReference>
<keyword evidence="7 8" id="KW-0472">Membrane</keyword>
<dbReference type="GO" id="GO:0015385">
    <property type="term" value="F:sodium:proton antiporter activity"/>
    <property type="evidence" value="ECO:0007669"/>
    <property type="project" value="TreeGrafter"/>
</dbReference>
<dbReference type="STRING" id="1122195.SAMN02745164_01114"/>
<comment type="subcellular location">
    <subcellularLocation>
        <location evidence="1">Cell membrane</location>
        <topology evidence="1">Multi-pass membrane protein</topology>
    </subcellularLocation>
</comment>
<reference evidence="9" key="1">
    <citation type="submission" date="2016-11" db="EMBL/GenBank/DDBJ databases">
        <authorList>
            <person name="Varghese N."/>
            <person name="Submissions S."/>
        </authorList>
    </citation>
    <scope>NUCLEOTIDE SEQUENCE [LARGE SCALE GENOMIC DNA]</scope>
    <source>
        <strain evidence="9">DSM 16785</strain>
    </source>
</reference>
<feature type="transmembrane region" description="Helical" evidence="8">
    <location>
        <begin position="6"/>
        <end position="23"/>
    </location>
</feature>
<dbReference type="OrthoDB" id="9799958at2"/>
<dbReference type="Proteomes" id="UP000184334">
    <property type="component" value="Unassembled WGS sequence"/>
</dbReference>
<proteinExistence type="inferred from homology"/>
<feature type="transmembrane region" description="Helical" evidence="8">
    <location>
        <begin position="30"/>
        <end position="49"/>
    </location>
</feature>
<accession>A0A1M4W7R6</accession>
<keyword evidence="6 8" id="KW-1133">Transmembrane helix</keyword>
<evidence type="ECO:0000256" key="6">
    <source>
        <dbReference type="ARBA" id="ARBA00022989"/>
    </source>
</evidence>
<evidence type="ECO:0000313" key="9">
    <source>
        <dbReference type="EMBL" id="SHE77012.1"/>
    </source>
</evidence>
<comment type="caution">
    <text evidence="9">The sequence shown here is derived from an EMBL/GenBank/DDBJ whole genome shotgun (WGS) entry which is preliminary data.</text>
</comment>
<keyword evidence="5 8" id="KW-0812">Transmembrane</keyword>
<evidence type="ECO:0000313" key="10">
    <source>
        <dbReference type="Proteomes" id="UP000184334"/>
    </source>
</evidence>
<keyword evidence="3" id="KW-0813">Transport</keyword>
<evidence type="ECO:0000256" key="7">
    <source>
        <dbReference type="ARBA" id="ARBA00023136"/>
    </source>
</evidence>
<evidence type="ECO:0000256" key="3">
    <source>
        <dbReference type="ARBA" id="ARBA00022448"/>
    </source>
</evidence>
<evidence type="ECO:0000256" key="1">
    <source>
        <dbReference type="ARBA" id="ARBA00004651"/>
    </source>
</evidence>
<dbReference type="GO" id="GO:0005886">
    <property type="term" value="C:plasma membrane"/>
    <property type="evidence" value="ECO:0007669"/>
    <property type="project" value="UniProtKB-SubCell"/>
</dbReference>
<dbReference type="PANTHER" id="PTHR34702">
    <property type="entry name" value="NA(+)/H(+) ANTIPORTER SUBUNIT F1"/>
    <property type="match status" value="1"/>
</dbReference>
<dbReference type="Pfam" id="PF04066">
    <property type="entry name" value="MrpF_PhaF"/>
    <property type="match status" value="1"/>
</dbReference>
<evidence type="ECO:0000256" key="2">
    <source>
        <dbReference type="ARBA" id="ARBA00009212"/>
    </source>
</evidence>
<dbReference type="InterPro" id="IPR007208">
    <property type="entry name" value="MrpF/PhaF-like"/>
</dbReference>